<feature type="region of interest" description="Disordered" evidence="1">
    <location>
        <begin position="126"/>
        <end position="163"/>
    </location>
</feature>
<dbReference type="EMBL" id="BGPR01000224">
    <property type="protein sequence ID" value="GBM06190.1"/>
    <property type="molecule type" value="Genomic_DNA"/>
</dbReference>
<proteinExistence type="predicted"/>
<evidence type="ECO:0000313" key="2">
    <source>
        <dbReference type="EMBL" id="GBM06190.1"/>
    </source>
</evidence>
<sequence length="163" mass="17198">MSTRDMYGSGLAGGPPVARSPKPTRRLDMTGGFGMSQSSPPVTTKIYPSASISQPPSARASPVSGRPSTSPSRKGRHFGVSRSSNSSPLTLPTLADPGMAMPHSYSSSGFAADPYYGIGDDPMMDGRGMVQRSRSATRAPFRSTYHILDRDPDGSMSGIGRDR</sequence>
<keyword evidence="3" id="KW-1185">Reference proteome</keyword>
<protein>
    <submittedName>
        <fullName evidence="2">Uncharacterized protein</fullName>
    </submittedName>
</protein>
<evidence type="ECO:0000313" key="3">
    <source>
        <dbReference type="Proteomes" id="UP000499080"/>
    </source>
</evidence>
<dbReference type="Proteomes" id="UP000499080">
    <property type="component" value="Unassembled WGS sequence"/>
</dbReference>
<dbReference type="OrthoDB" id="6417827at2759"/>
<gene>
    <name evidence="2" type="ORF">AVEN_167077_1</name>
</gene>
<comment type="caution">
    <text evidence="2">The sequence shown here is derived from an EMBL/GenBank/DDBJ whole genome shotgun (WGS) entry which is preliminary data.</text>
</comment>
<reference evidence="2 3" key="1">
    <citation type="journal article" date="2019" name="Sci. Rep.">
        <title>Orb-weaving spider Araneus ventricosus genome elucidates the spidroin gene catalogue.</title>
        <authorList>
            <person name="Kono N."/>
            <person name="Nakamura H."/>
            <person name="Ohtoshi R."/>
            <person name="Moran D.A.P."/>
            <person name="Shinohara A."/>
            <person name="Yoshida Y."/>
            <person name="Fujiwara M."/>
            <person name="Mori M."/>
            <person name="Tomita M."/>
            <person name="Arakawa K."/>
        </authorList>
    </citation>
    <scope>NUCLEOTIDE SEQUENCE [LARGE SCALE GENOMIC DNA]</scope>
</reference>
<feature type="region of interest" description="Disordered" evidence="1">
    <location>
        <begin position="1"/>
        <end position="103"/>
    </location>
</feature>
<organism evidence="2 3">
    <name type="scientific">Araneus ventricosus</name>
    <name type="common">Orbweaver spider</name>
    <name type="synonym">Epeira ventricosa</name>
    <dbReference type="NCBI Taxonomy" id="182803"/>
    <lineage>
        <taxon>Eukaryota</taxon>
        <taxon>Metazoa</taxon>
        <taxon>Ecdysozoa</taxon>
        <taxon>Arthropoda</taxon>
        <taxon>Chelicerata</taxon>
        <taxon>Arachnida</taxon>
        <taxon>Araneae</taxon>
        <taxon>Araneomorphae</taxon>
        <taxon>Entelegynae</taxon>
        <taxon>Araneoidea</taxon>
        <taxon>Araneidae</taxon>
        <taxon>Araneus</taxon>
    </lineage>
</organism>
<evidence type="ECO:0000256" key="1">
    <source>
        <dbReference type="SAM" id="MobiDB-lite"/>
    </source>
</evidence>
<name>A0A4Y2CP44_ARAVE</name>
<accession>A0A4Y2CP44</accession>
<dbReference type="AlphaFoldDB" id="A0A4Y2CP44"/>